<dbReference type="Pfam" id="PF00501">
    <property type="entry name" value="AMP-binding"/>
    <property type="match status" value="1"/>
</dbReference>
<reference evidence="3 4" key="1">
    <citation type="submission" date="2019-03" db="EMBL/GenBank/DDBJ databases">
        <title>Deep-cultivation of Planctomycetes and their phenomic and genomic characterization uncovers novel biology.</title>
        <authorList>
            <person name="Wiegand S."/>
            <person name="Jogler M."/>
            <person name="Boedeker C."/>
            <person name="Pinto D."/>
            <person name="Vollmers J."/>
            <person name="Rivas-Marin E."/>
            <person name="Kohn T."/>
            <person name="Peeters S.H."/>
            <person name="Heuer A."/>
            <person name="Rast P."/>
            <person name="Oberbeckmann S."/>
            <person name="Bunk B."/>
            <person name="Jeske O."/>
            <person name="Meyerdierks A."/>
            <person name="Storesund J.E."/>
            <person name="Kallscheuer N."/>
            <person name="Luecker S."/>
            <person name="Lage O.M."/>
            <person name="Pohl T."/>
            <person name="Merkel B.J."/>
            <person name="Hornburger P."/>
            <person name="Mueller R.-W."/>
            <person name="Bruemmer F."/>
            <person name="Labrenz M."/>
            <person name="Spormann A.M."/>
            <person name="Op den Camp H."/>
            <person name="Overmann J."/>
            <person name="Amann R."/>
            <person name="Jetten M.S.M."/>
            <person name="Mascher T."/>
            <person name="Medema M.H."/>
            <person name="Devos D.P."/>
            <person name="Kaster A.-K."/>
            <person name="Ovreas L."/>
            <person name="Rohde M."/>
            <person name="Galperin M.Y."/>
            <person name="Jogler C."/>
        </authorList>
    </citation>
    <scope>NUCLEOTIDE SEQUENCE [LARGE SCALE GENOMIC DNA]</scope>
    <source>
        <strain evidence="3 4">Enr17</strain>
    </source>
</reference>
<feature type="domain" description="AMP-dependent synthetase/ligase" evidence="1">
    <location>
        <begin position="48"/>
        <end position="394"/>
    </location>
</feature>
<dbReference type="RefSeq" id="WP_145312404.1">
    <property type="nucleotide sequence ID" value="NZ_CP037452.1"/>
</dbReference>
<dbReference type="Pfam" id="PF13193">
    <property type="entry name" value="AMP-binding_C"/>
    <property type="match status" value="1"/>
</dbReference>
<protein>
    <submittedName>
        <fullName evidence="3">Long-chain-fatty-acid--CoA ligase</fullName>
        <ecNumber evidence="3">6.2.1.3</ecNumber>
    </submittedName>
</protein>
<dbReference type="OrthoDB" id="9778383at2"/>
<proteinExistence type="predicted"/>
<organism evidence="3 4">
    <name type="scientific">Gimesia fumaroli</name>
    <dbReference type="NCBI Taxonomy" id="2527976"/>
    <lineage>
        <taxon>Bacteria</taxon>
        <taxon>Pseudomonadati</taxon>
        <taxon>Planctomycetota</taxon>
        <taxon>Planctomycetia</taxon>
        <taxon>Planctomycetales</taxon>
        <taxon>Planctomycetaceae</taxon>
        <taxon>Gimesia</taxon>
    </lineage>
</organism>
<dbReference type="EC" id="6.2.1.3" evidence="3"/>
<dbReference type="AlphaFoldDB" id="A0A518IJ42"/>
<accession>A0A518IJ42</accession>
<evidence type="ECO:0000313" key="3">
    <source>
        <dbReference type="EMBL" id="QDV53112.1"/>
    </source>
</evidence>
<dbReference type="InterPro" id="IPR025110">
    <property type="entry name" value="AMP-bd_C"/>
</dbReference>
<dbReference type="InterPro" id="IPR000873">
    <property type="entry name" value="AMP-dep_synth/lig_dom"/>
</dbReference>
<sequence length="542" mass="59737">MCCSTDMISELIFINVSQQSARLPDSDTTSRCQEPSSASLVDLISEIAEKRAIYPAVSSANETWNYSSLISAVQKMARQLRNSPEFQPGNRVLLLVPNSVEYIAAFYGILMAQGVVVPLATNLESGTFEKILRSTSATQVITTPQVLNRRPDLQELQAKNTQKNQRQEIHRTATIHSNDAPADLAAIFFTAGSSGTPKGVMLSHTNLISNAQSIQKYLELDTSERPLCILPFHHAYGNSVLQSHLLVGAHLILDGNPTFPESMIDALNQHQCTSLSAVPDLYRILLERTSFGQTETPSVKYMTVAGGALEHSRSVEISQSISPARFFVMYGQTEATARLAYVPPEQLANVSASCIGQAIPEVTLEVVDESGQPVASTVVGELRARGPNIMLGYWGDPAGTHERIQDGWLYTGDLATTDESGWIFLKGRRNALVKISGYRVHPADLEEFAIRSFPIAQAVAVPFESKNTGTRLALYIKPAAEKPELSVSEMTKICRKKLPRQMVPDHIHVITDFPLNHAMKVDRQRLTQLMKDVELKQQLLKQ</sequence>
<name>A0A518IJ42_9PLAN</name>
<dbReference type="PANTHER" id="PTHR43767:SF10">
    <property type="entry name" value="SURFACTIN SYNTHASE SUBUNIT 1"/>
    <property type="match status" value="1"/>
</dbReference>
<dbReference type="Proteomes" id="UP000318313">
    <property type="component" value="Chromosome"/>
</dbReference>
<dbReference type="PROSITE" id="PS00455">
    <property type="entry name" value="AMP_BINDING"/>
    <property type="match status" value="1"/>
</dbReference>
<dbReference type="KEGG" id="gfm:Enr17x_51830"/>
<keyword evidence="3" id="KW-0436">Ligase</keyword>
<evidence type="ECO:0000313" key="4">
    <source>
        <dbReference type="Proteomes" id="UP000318313"/>
    </source>
</evidence>
<dbReference type="InterPro" id="IPR045851">
    <property type="entry name" value="AMP-bd_C_sf"/>
</dbReference>
<keyword evidence="4" id="KW-1185">Reference proteome</keyword>
<evidence type="ECO:0000259" key="1">
    <source>
        <dbReference type="Pfam" id="PF00501"/>
    </source>
</evidence>
<dbReference type="GO" id="GO:0004467">
    <property type="term" value="F:long-chain fatty acid-CoA ligase activity"/>
    <property type="evidence" value="ECO:0007669"/>
    <property type="project" value="UniProtKB-EC"/>
</dbReference>
<dbReference type="EMBL" id="CP037452">
    <property type="protein sequence ID" value="QDV53112.1"/>
    <property type="molecule type" value="Genomic_DNA"/>
</dbReference>
<dbReference type="Gene3D" id="3.30.300.30">
    <property type="match status" value="1"/>
</dbReference>
<dbReference type="Gene3D" id="3.40.50.12780">
    <property type="entry name" value="N-terminal domain of ligase-like"/>
    <property type="match status" value="1"/>
</dbReference>
<dbReference type="PANTHER" id="PTHR43767">
    <property type="entry name" value="LONG-CHAIN-FATTY-ACID--COA LIGASE"/>
    <property type="match status" value="1"/>
</dbReference>
<gene>
    <name evidence="3" type="primary">lcfB_2</name>
    <name evidence="3" type="ORF">Enr17x_51830</name>
</gene>
<dbReference type="SUPFAM" id="SSF56801">
    <property type="entry name" value="Acetyl-CoA synthetase-like"/>
    <property type="match status" value="1"/>
</dbReference>
<dbReference type="InterPro" id="IPR042099">
    <property type="entry name" value="ANL_N_sf"/>
</dbReference>
<feature type="domain" description="AMP-binding enzyme C-terminal" evidence="2">
    <location>
        <begin position="445"/>
        <end position="518"/>
    </location>
</feature>
<evidence type="ECO:0000259" key="2">
    <source>
        <dbReference type="Pfam" id="PF13193"/>
    </source>
</evidence>
<dbReference type="InterPro" id="IPR020845">
    <property type="entry name" value="AMP-binding_CS"/>
</dbReference>
<dbReference type="InterPro" id="IPR050237">
    <property type="entry name" value="ATP-dep_AMP-bd_enzyme"/>
</dbReference>